<dbReference type="GO" id="GO:0000028">
    <property type="term" value="P:ribosomal small subunit assembly"/>
    <property type="evidence" value="ECO:0007669"/>
    <property type="project" value="TreeGrafter"/>
</dbReference>
<dbReference type="Pfam" id="PF07650">
    <property type="entry name" value="KH_2"/>
    <property type="match status" value="1"/>
</dbReference>
<dbReference type="InterPro" id="IPR005225">
    <property type="entry name" value="Small_GTP-bd"/>
</dbReference>
<keyword evidence="6" id="KW-0690">Ribosome biogenesis</keyword>
<dbReference type="PANTHER" id="PTHR42698">
    <property type="entry name" value="GTPASE ERA"/>
    <property type="match status" value="1"/>
</dbReference>
<evidence type="ECO:0000256" key="6">
    <source>
        <dbReference type="HAMAP-Rule" id="MF_00367"/>
    </source>
</evidence>
<feature type="region of interest" description="G5" evidence="7">
    <location>
        <begin position="172"/>
        <end position="174"/>
    </location>
</feature>
<organism evidence="11 12">
    <name type="scientific">Parvularcula dongshanensis</name>
    <dbReference type="NCBI Taxonomy" id="1173995"/>
    <lineage>
        <taxon>Bacteria</taxon>
        <taxon>Pseudomonadati</taxon>
        <taxon>Pseudomonadota</taxon>
        <taxon>Alphaproteobacteria</taxon>
        <taxon>Parvularculales</taxon>
        <taxon>Parvularculaceae</taxon>
        <taxon>Parvularcula</taxon>
    </lineage>
</organism>
<dbReference type="InterPro" id="IPR015946">
    <property type="entry name" value="KH_dom-like_a/b"/>
</dbReference>
<dbReference type="NCBIfam" id="TIGR00231">
    <property type="entry name" value="small_GTP"/>
    <property type="match status" value="1"/>
</dbReference>
<feature type="binding site" evidence="6">
    <location>
        <begin position="67"/>
        <end position="71"/>
    </location>
    <ligand>
        <name>GTP</name>
        <dbReference type="ChEBI" id="CHEBI:37565"/>
    </ligand>
</feature>
<dbReference type="EMBL" id="JACHOB010000001">
    <property type="protein sequence ID" value="MBB4658381.1"/>
    <property type="molecule type" value="Genomic_DNA"/>
</dbReference>
<comment type="function">
    <text evidence="6">An essential GTPase that binds both GDP and GTP, with rapid nucleotide exchange. Plays a role in 16S rRNA processing and 30S ribosomal subunit biogenesis and possibly also in cell cycle regulation and energy metabolism.</text>
</comment>
<gene>
    <name evidence="6" type="primary">era</name>
    <name evidence="11" type="ORF">GGQ59_000881</name>
</gene>
<feature type="domain" description="KH type-2" evidence="9">
    <location>
        <begin position="224"/>
        <end position="301"/>
    </location>
</feature>
<evidence type="ECO:0000256" key="8">
    <source>
        <dbReference type="RuleBase" id="RU003761"/>
    </source>
</evidence>
<dbReference type="SUPFAM" id="SSF54814">
    <property type="entry name" value="Prokaryotic type KH domain (KH-domain type II)"/>
    <property type="match status" value="1"/>
</dbReference>
<dbReference type="InterPro" id="IPR006073">
    <property type="entry name" value="GTP-bd"/>
</dbReference>
<dbReference type="Gene3D" id="3.40.50.300">
    <property type="entry name" value="P-loop containing nucleotide triphosphate hydrolases"/>
    <property type="match status" value="1"/>
</dbReference>
<feature type="region of interest" description="G1" evidence="7">
    <location>
        <begin position="15"/>
        <end position="22"/>
    </location>
</feature>
<dbReference type="InterPro" id="IPR030388">
    <property type="entry name" value="G_ERA_dom"/>
</dbReference>
<evidence type="ECO:0000313" key="11">
    <source>
        <dbReference type="EMBL" id="MBB4658381.1"/>
    </source>
</evidence>
<dbReference type="PROSITE" id="PS51713">
    <property type="entry name" value="G_ERA"/>
    <property type="match status" value="1"/>
</dbReference>
<evidence type="ECO:0000256" key="2">
    <source>
        <dbReference type="ARBA" id="ARBA00020484"/>
    </source>
</evidence>
<keyword evidence="4 6" id="KW-0694">RNA-binding</keyword>
<keyword evidence="6" id="KW-0963">Cytoplasm</keyword>
<evidence type="ECO:0000259" key="10">
    <source>
        <dbReference type="PROSITE" id="PS51713"/>
    </source>
</evidence>
<comment type="subcellular location">
    <subcellularLocation>
        <location evidence="6">Cytoplasm</location>
    </subcellularLocation>
    <subcellularLocation>
        <location evidence="6">Cell membrane</location>
        <topology evidence="6">Peripheral membrane protein</topology>
    </subcellularLocation>
</comment>
<evidence type="ECO:0000259" key="9">
    <source>
        <dbReference type="PROSITE" id="PS50823"/>
    </source>
</evidence>
<dbReference type="RefSeq" id="WP_183816160.1">
    <property type="nucleotide sequence ID" value="NZ_JACHOB010000001.1"/>
</dbReference>
<name>A0A840I266_9PROT</name>
<protein>
    <recommendedName>
        <fullName evidence="2 6">GTPase Era</fullName>
    </recommendedName>
</protein>
<dbReference type="GO" id="GO:0070181">
    <property type="term" value="F:small ribosomal subunit rRNA binding"/>
    <property type="evidence" value="ECO:0007669"/>
    <property type="project" value="UniProtKB-UniRule"/>
</dbReference>
<dbReference type="AlphaFoldDB" id="A0A840I266"/>
<dbReference type="Proteomes" id="UP000563524">
    <property type="component" value="Unassembled WGS sequence"/>
</dbReference>
<keyword evidence="5 6" id="KW-0342">GTP-binding</keyword>
<feature type="binding site" evidence="6">
    <location>
        <begin position="15"/>
        <end position="22"/>
    </location>
    <ligand>
        <name>GTP</name>
        <dbReference type="ChEBI" id="CHEBI:37565"/>
    </ligand>
</feature>
<feature type="region of interest" description="G4" evidence="7">
    <location>
        <begin position="143"/>
        <end position="146"/>
    </location>
</feature>
<dbReference type="NCBIfam" id="TIGR00436">
    <property type="entry name" value="era"/>
    <property type="match status" value="1"/>
</dbReference>
<dbReference type="CDD" id="cd22534">
    <property type="entry name" value="KH-II_Era"/>
    <property type="match status" value="1"/>
</dbReference>
<dbReference type="GO" id="GO:0003924">
    <property type="term" value="F:GTPase activity"/>
    <property type="evidence" value="ECO:0007669"/>
    <property type="project" value="UniProtKB-UniRule"/>
</dbReference>
<dbReference type="Gene3D" id="3.30.300.20">
    <property type="match status" value="1"/>
</dbReference>
<dbReference type="NCBIfam" id="NF000908">
    <property type="entry name" value="PRK00089.1"/>
    <property type="match status" value="1"/>
</dbReference>
<feature type="domain" description="Era-type G" evidence="10">
    <location>
        <begin position="7"/>
        <end position="193"/>
    </location>
</feature>
<dbReference type="InterPro" id="IPR004044">
    <property type="entry name" value="KH_dom_type_2"/>
</dbReference>
<reference evidence="11 12" key="1">
    <citation type="submission" date="2020-08" db="EMBL/GenBank/DDBJ databases">
        <title>Genomic Encyclopedia of Type Strains, Phase IV (KMG-IV): sequencing the most valuable type-strain genomes for metagenomic binning, comparative biology and taxonomic classification.</title>
        <authorList>
            <person name="Goeker M."/>
        </authorList>
    </citation>
    <scope>NUCLEOTIDE SEQUENCE [LARGE SCALE GENOMIC DNA]</scope>
    <source>
        <strain evidence="11 12">DSM 102850</strain>
    </source>
</reference>
<dbReference type="GO" id="GO:0005525">
    <property type="term" value="F:GTP binding"/>
    <property type="evidence" value="ECO:0007669"/>
    <property type="project" value="UniProtKB-UniRule"/>
</dbReference>
<dbReference type="GO" id="GO:0043024">
    <property type="term" value="F:ribosomal small subunit binding"/>
    <property type="evidence" value="ECO:0007669"/>
    <property type="project" value="TreeGrafter"/>
</dbReference>
<comment type="subunit">
    <text evidence="6">Monomer.</text>
</comment>
<keyword evidence="6" id="KW-1003">Cell membrane</keyword>
<dbReference type="CDD" id="cd04163">
    <property type="entry name" value="Era"/>
    <property type="match status" value="1"/>
</dbReference>
<dbReference type="PANTHER" id="PTHR42698:SF1">
    <property type="entry name" value="GTPASE ERA, MITOCHONDRIAL"/>
    <property type="match status" value="1"/>
</dbReference>
<dbReference type="PROSITE" id="PS50823">
    <property type="entry name" value="KH_TYPE_2"/>
    <property type="match status" value="1"/>
</dbReference>
<evidence type="ECO:0000256" key="7">
    <source>
        <dbReference type="PROSITE-ProRule" id="PRU01050"/>
    </source>
</evidence>
<evidence type="ECO:0000256" key="5">
    <source>
        <dbReference type="ARBA" id="ARBA00023134"/>
    </source>
</evidence>
<feature type="binding site" evidence="6">
    <location>
        <begin position="143"/>
        <end position="146"/>
    </location>
    <ligand>
        <name>GTP</name>
        <dbReference type="ChEBI" id="CHEBI:37565"/>
    </ligand>
</feature>
<feature type="region of interest" description="G2" evidence="7">
    <location>
        <begin position="41"/>
        <end position="45"/>
    </location>
</feature>
<dbReference type="GO" id="GO:0005886">
    <property type="term" value="C:plasma membrane"/>
    <property type="evidence" value="ECO:0007669"/>
    <property type="project" value="UniProtKB-SubCell"/>
</dbReference>
<keyword evidence="12" id="KW-1185">Reference proteome</keyword>
<dbReference type="InterPro" id="IPR009019">
    <property type="entry name" value="KH_sf_prok-type"/>
</dbReference>
<proteinExistence type="inferred from homology"/>
<keyword evidence="6" id="KW-0699">rRNA-binding</keyword>
<dbReference type="InterPro" id="IPR027417">
    <property type="entry name" value="P-loop_NTPase"/>
</dbReference>
<evidence type="ECO:0000256" key="4">
    <source>
        <dbReference type="ARBA" id="ARBA00022884"/>
    </source>
</evidence>
<accession>A0A840I266</accession>
<keyword evidence="6" id="KW-0472">Membrane</keyword>
<dbReference type="Pfam" id="PF01926">
    <property type="entry name" value="MMR_HSR1"/>
    <property type="match status" value="1"/>
</dbReference>
<comment type="similarity">
    <text evidence="1 6 7 8">Belongs to the TRAFAC class TrmE-Era-EngA-EngB-Septin-like GTPase superfamily. Era GTPase family.</text>
</comment>
<evidence type="ECO:0000313" key="12">
    <source>
        <dbReference type="Proteomes" id="UP000563524"/>
    </source>
</evidence>
<evidence type="ECO:0000256" key="3">
    <source>
        <dbReference type="ARBA" id="ARBA00022741"/>
    </source>
</evidence>
<dbReference type="HAMAP" id="MF_00367">
    <property type="entry name" value="GTPase_Era"/>
    <property type="match status" value="1"/>
</dbReference>
<keyword evidence="3 6" id="KW-0547">Nucleotide-binding</keyword>
<comment type="caution">
    <text evidence="11">The sequence shown here is derived from an EMBL/GenBank/DDBJ whole genome shotgun (WGS) entry which is preliminary data.</text>
</comment>
<evidence type="ECO:0000256" key="1">
    <source>
        <dbReference type="ARBA" id="ARBA00007921"/>
    </source>
</evidence>
<dbReference type="InterPro" id="IPR005662">
    <property type="entry name" value="GTPase_Era-like"/>
</dbReference>
<dbReference type="GO" id="GO:0005829">
    <property type="term" value="C:cytosol"/>
    <property type="evidence" value="ECO:0007669"/>
    <property type="project" value="TreeGrafter"/>
</dbReference>
<feature type="region of interest" description="G3" evidence="7">
    <location>
        <begin position="67"/>
        <end position="70"/>
    </location>
</feature>
<dbReference type="SUPFAM" id="SSF52540">
    <property type="entry name" value="P-loop containing nucleoside triphosphate hydrolases"/>
    <property type="match status" value="1"/>
</dbReference>
<sequence>MTGQTSRCGIVAVLGAPNAGKSTLVNRLVGAKVSIVTQKVQTTRARIRGIAMEDGADGKAVQIVYVDTPGIFAPRRALDRAMVQAAWEGAEGTDALILMVDAPSYIAASDEAGKAAARRAAEDTDRIVDGLKEQGLKAILVLNKIDLIPAPPLLKLADRMNAEGVFTDTFMISADKGRGTDDLKRHLTSLMPEGPFLYPEDQLSDISDRLMAAEVTREKLFLRLHQELPYSLTVETEGWSRTKKGELRIEQVVYVEREGQRALVLGRKGHTISTVGRLAREELTELLGETVHLFLFVKVRENWAQDAERFRGLGLEGLPKP</sequence>